<dbReference type="Proteomes" id="UP000229897">
    <property type="component" value="Chromosome"/>
</dbReference>
<evidence type="ECO:0000313" key="3">
    <source>
        <dbReference type="Proteomes" id="UP000229897"/>
    </source>
</evidence>
<dbReference type="InterPro" id="IPR005135">
    <property type="entry name" value="Endo/exonuclease/phosphatase"/>
</dbReference>
<protein>
    <submittedName>
        <fullName evidence="2">Endonuclease</fullName>
    </submittedName>
</protein>
<keyword evidence="2" id="KW-0378">Hydrolase</keyword>
<organism evidence="2 3">
    <name type="scientific">Massilia violaceinigra</name>
    <dbReference type="NCBI Taxonomy" id="2045208"/>
    <lineage>
        <taxon>Bacteria</taxon>
        <taxon>Pseudomonadati</taxon>
        <taxon>Pseudomonadota</taxon>
        <taxon>Betaproteobacteria</taxon>
        <taxon>Burkholderiales</taxon>
        <taxon>Oxalobacteraceae</taxon>
        <taxon>Telluria group</taxon>
        <taxon>Massilia</taxon>
    </lineage>
</organism>
<dbReference type="Gene3D" id="3.60.10.10">
    <property type="entry name" value="Endonuclease/exonuclease/phosphatase"/>
    <property type="match status" value="1"/>
</dbReference>
<evidence type="ECO:0000259" key="1">
    <source>
        <dbReference type="Pfam" id="PF03372"/>
    </source>
</evidence>
<dbReference type="GO" id="GO:0006506">
    <property type="term" value="P:GPI anchor biosynthetic process"/>
    <property type="evidence" value="ECO:0007669"/>
    <property type="project" value="TreeGrafter"/>
</dbReference>
<reference evidence="2" key="1">
    <citation type="submission" date="2017-10" db="EMBL/GenBank/DDBJ databases">
        <title>Massilia psychrophilum sp. nov., a novel purple-pigmented bacterium isolated from Tianshan glacier, Xinjiang Municipality, China.</title>
        <authorList>
            <person name="Wang H."/>
        </authorList>
    </citation>
    <scope>NUCLEOTIDE SEQUENCE [LARGE SCALE GENOMIC DNA]</scope>
    <source>
        <strain evidence="2">B2</strain>
    </source>
</reference>
<keyword evidence="2" id="KW-0255">Endonuclease</keyword>
<dbReference type="KEGG" id="mass:CR152_17300"/>
<feature type="domain" description="Endonuclease/exonuclease/phosphatase" evidence="1">
    <location>
        <begin position="9"/>
        <end position="269"/>
    </location>
</feature>
<accession>A0A2D2DM91</accession>
<dbReference type="Pfam" id="PF03372">
    <property type="entry name" value="Exo_endo_phos"/>
    <property type="match status" value="1"/>
</dbReference>
<keyword evidence="3" id="KW-1185">Reference proteome</keyword>
<dbReference type="GO" id="GO:0004519">
    <property type="term" value="F:endonuclease activity"/>
    <property type="evidence" value="ECO:0007669"/>
    <property type="project" value="UniProtKB-KW"/>
</dbReference>
<dbReference type="InterPro" id="IPR051916">
    <property type="entry name" value="GPI-anchor_lipid_remodeler"/>
</dbReference>
<dbReference type="PANTHER" id="PTHR14859:SF0">
    <property type="entry name" value="ENDONUCLEASE_EXONUCLEASE_PHOSPHATASE FAMILY PROTEIN, EXPRESSED"/>
    <property type="match status" value="1"/>
</dbReference>
<evidence type="ECO:0000313" key="2">
    <source>
        <dbReference type="EMBL" id="ATQ76092.1"/>
    </source>
</evidence>
<dbReference type="PANTHER" id="PTHR14859">
    <property type="entry name" value="CALCOFLUOR WHITE HYPERSENSITIVE PROTEIN PRECURSOR"/>
    <property type="match status" value="1"/>
</dbReference>
<sequence>MEATGMNLITWNIQRGRTPGGECNIAHTAASLRGVADADAICLQEVSSGYTDMPGCDGANQFALLAAHFPAHVPVTGLACDTAGEGGQRRMFGNMILSRYPVWQVIRHALPWPPDPDVMSMQRIALEATLDTPLGLVRVITTHLEYFSRLQRSAQVQRLRDLQREAAAHAARPRAGAAAGPFCATPRAGAAILAGDCNFLPGSWEYHCLQAPFDDGTPAWADAWRLRHPDRAHAPSVCLHDHPGRPADPFTCDFVFVSDDLAPRLAEVGVAMDDLGPDHQPLLVRLD</sequence>
<dbReference type="EMBL" id="CP024608">
    <property type="protein sequence ID" value="ATQ76092.1"/>
    <property type="molecule type" value="Genomic_DNA"/>
</dbReference>
<dbReference type="GO" id="GO:0016020">
    <property type="term" value="C:membrane"/>
    <property type="evidence" value="ECO:0007669"/>
    <property type="project" value="GOC"/>
</dbReference>
<gene>
    <name evidence="2" type="ORF">CR152_17300</name>
</gene>
<dbReference type="SUPFAM" id="SSF56219">
    <property type="entry name" value="DNase I-like"/>
    <property type="match status" value="1"/>
</dbReference>
<keyword evidence="2" id="KW-0540">Nuclease</keyword>
<dbReference type="InterPro" id="IPR036691">
    <property type="entry name" value="Endo/exonu/phosph_ase_sf"/>
</dbReference>
<dbReference type="AlphaFoldDB" id="A0A2D2DM91"/>
<proteinExistence type="predicted"/>
<name>A0A2D2DM91_9BURK</name>